<name>A0ABW8TLM6_9CLOT</name>
<proteinExistence type="predicted"/>
<evidence type="ECO:0000313" key="2">
    <source>
        <dbReference type="Proteomes" id="UP001623592"/>
    </source>
</evidence>
<sequence>MESSTKNKQSDEIINKMACKAFGEVKAVEIQELKEGFFNAAYEIKLSKLLLKKK</sequence>
<comment type="caution">
    <text evidence="1">The sequence shown here is derived from an EMBL/GenBank/DDBJ whole genome shotgun (WGS) entry which is preliminary data.</text>
</comment>
<reference evidence="1 2" key="1">
    <citation type="submission" date="2024-11" db="EMBL/GenBank/DDBJ databases">
        <authorList>
            <person name="Heng Y.C."/>
            <person name="Lim A.C.H."/>
            <person name="Lee J.K.Y."/>
            <person name="Kittelmann S."/>
        </authorList>
    </citation>
    <scope>NUCLEOTIDE SEQUENCE [LARGE SCALE GENOMIC DNA]</scope>
    <source>
        <strain evidence="1 2">WILCCON 0114</strain>
    </source>
</reference>
<accession>A0ABW8TLM6</accession>
<keyword evidence="2" id="KW-1185">Reference proteome</keyword>
<dbReference type="EMBL" id="JBJIAA010000030">
    <property type="protein sequence ID" value="MFL0253247.1"/>
    <property type="molecule type" value="Genomic_DNA"/>
</dbReference>
<dbReference type="Proteomes" id="UP001623592">
    <property type="component" value="Unassembled WGS sequence"/>
</dbReference>
<evidence type="ECO:0000313" key="1">
    <source>
        <dbReference type="EMBL" id="MFL0253247.1"/>
    </source>
</evidence>
<gene>
    <name evidence="1" type="ORF">ACJDT4_22835</name>
</gene>
<dbReference type="RefSeq" id="WP_406789916.1">
    <property type="nucleotide sequence ID" value="NZ_JBJIAA010000030.1"/>
</dbReference>
<protein>
    <submittedName>
        <fullName evidence="1">Uncharacterized protein</fullName>
    </submittedName>
</protein>
<organism evidence="1 2">
    <name type="scientific">Clostridium neuense</name>
    <dbReference type="NCBI Taxonomy" id="1728934"/>
    <lineage>
        <taxon>Bacteria</taxon>
        <taxon>Bacillati</taxon>
        <taxon>Bacillota</taxon>
        <taxon>Clostridia</taxon>
        <taxon>Eubacteriales</taxon>
        <taxon>Clostridiaceae</taxon>
        <taxon>Clostridium</taxon>
    </lineage>
</organism>